<evidence type="ECO:0000313" key="6">
    <source>
        <dbReference type="Proteomes" id="UP000019494"/>
    </source>
</evidence>
<sequence>MRTTGKIVAAVLSGLCLLGTAACTGDKGSPQPTQQAQLTPAQRLAAAKAALDAATSVHLTLASANVPERASGLISGSGWGTHPPAFKGTFKVAVAGVQADAEITSVGGEVWAKLPLVPGTNKINPKDFGMPDPATLFSPETGLTTLLTATTSPAAGQQTRKGAEVLTTVTGSLPGSAVVGLLGIGDRAATYRATYLLTDANQLRQVTLEGPFFGSGTTSTYTLVLDRYNEAVSITRPS</sequence>
<protein>
    <recommendedName>
        <fullName evidence="7">LppX_LprAFG lipoprotein</fullName>
    </recommendedName>
</protein>
<dbReference type="RefSeq" id="WP_034721586.1">
    <property type="nucleotide sequence ID" value="NZ_AWQS01000309.1"/>
</dbReference>
<evidence type="ECO:0008006" key="7">
    <source>
        <dbReference type="Google" id="ProtNLM"/>
    </source>
</evidence>
<evidence type="ECO:0000313" key="5">
    <source>
        <dbReference type="EMBL" id="EWT04187.1"/>
    </source>
</evidence>
<dbReference type="Pfam" id="PF07161">
    <property type="entry name" value="LppX_LprAFG"/>
    <property type="match status" value="1"/>
</dbReference>
<comment type="similarity">
    <text evidence="2">Belongs to the LppX/LprAFG lipoprotein family.</text>
</comment>
<evidence type="ECO:0000256" key="4">
    <source>
        <dbReference type="SAM" id="SignalP"/>
    </source>
</evidence>
<dbReference type="InterPro" id="IPR009830">
    <property type="entry name" value="LppX/LprAFG"/>
</dbReference>
<evidence type="ECO:0000256" key="1">
    <source>
        <dbReference type="ARBA" id="ARBA00004196"/>
    </source>
</evidence>
<keyword evidence="4" id="KW-0732">Signal</keyword>
<keyword evidence="3" id="KW-1003">Cell membrane</keyword>
<comment type="subcellular location">
    <subcellularLocation>
        <location evidence="1">Cell envelope</location>
    </subcellularLocation>
</comment>
<keyword evidence="3" id="KW-0472">Membrane</keyword>
<keyword evidence="6" id="KW-1185">Reference proteome</keyword>
<proteinExistence type="inferred from homology"/>
<feature type="signal peptide" evidence="4">
    <location>
        <begin position="1"/>
        <end position="21"/>
    </location>
</feature>
<name>W9GG73_9MICO</name>
<dbReference type="EMBL" id="AWQS01000309">
    <property type="protein sequence ID" value="EWT04187.1"/>
    <property type="molecule type" value="Genomic_DNA"/>
</dbReference>
<dbReference type="Gene3D" id="2.50.20.20">
    <property type="match status" value="1"/>
</dbReference>
<comment type="caution">
    <text evidence="5">The sequence shown here is derived from an EMBL/GenBank/DDBJ whole genome shotgun (WGS) entry which is preliminary data.</text>
</comment>
<evidence type="ECO:0000256" key="2">
    <source>
        <dbReference type="ARBA" id="ARBA00009194"/>
    </source>
</evidence>
<dbReference type="PATRIC" id="fig|584657.3.peg.3941"/>
<gene>
    <name evidence="5" type="ORF">N864_15385</name>
</gene>
<dbReference type="InterPro" id="IPR029046">
    <property type="entry name" value="LolA/LolB/LppX"/>
</dbReference>
<dbReference type="OrthoDB" id="5143207at2"/>
<organism evidence="5 6">
    <name type="scientific">Intrasporangium chromatireducens Q5-1</name>
    <dbReference type="NCBI Taxonomy" id="584657"/>
    <lineage>
        <taxon>Bacteria</taxon>
        <taxon>Bacillati</taxon>
        <taxon>Actinomycetota</taxon>
        <taxon>Actinomycetes</taxon>
        <taxon>Micrococcales</taxon>
        <taxon>Intrasporangiaceae</taxon>
        <taxon>Intrasporangium</taxon>
    </lineage>
</organism>
<dbReference type="PROSITE" id="PS51257">
    <property type="entry name" value="PROKAR_LIPOPROTEIN"/>
    <property type="match status" value="1"/>
</dbReference>
<feature type="chain" id="PRO_5038609726" description="LppX_LprAFG lipoprotein" evidence="4">
    <location>
        <begin position="22"/>
        <end position="238"/>
    </location>
</feature>
<dbReference type="AlphaFoldDB" id="W9GG73"/>
<accession>W9GG73</accession>
<evidence type="ECO:0000256" key="3">
    <source>
        <dbReference type="ARBA" id="ARBA00022475"/>
    </source>
</evidence>
<dbReference type="GO" id="GO:0030313">
    <property type="term" value="C:cell envelope"/>
    <property type="evidence" value="ECO:0007669"/>
    <property type="project" value="UniProtKB-SubCell"/>
</dbReference>
<dbReference type="Proteomes" id="UP000019494">
    <property type="component" value="Unassembled WGS sequence"/>
</dbReference>
<reference evidence="6" key="1">
    <citation type="submission" date="2013-08" db="EMBL/GenBank/DDBJ databases">
        <title>Intrasporangium oryzae NRRL B-24470.</title>
        <authorList>
            <person name="Liu H."/>
            <person name="Wang G."/>
        </authorList>
    </citation>
    <scope>NUCLEOTIDE SEQUENCE [LARGE SCALE GENOMIC DNA]</scope>
    <source>
        <strain evidence="6">Q5-1</strain>
    </source>
</reference>
<dbReference type="SUPFAM" id="SSF89392">
    <property type="entry name" value="Prokaryotic lipoproteins and lipoprotein localization factors"/>
    <property type="match status" value="1"/>
</dbReference>